<evidence type="ECO:0000256" key="6">
    <source>
        <dbReference type="ARBA" id="ARBA00022723"/>
    </source>
</evidence>
<comment type="caution">
    <text evidence="19">The sequence shown here is derived from an EMBL/GenBank/DDBJ whole genome shotgun (WGS) entry which is preliminary data.</text>
</comment>
<dbReference type="PANTHER" id="PTHR43880">
    <property type="entry name" value="ALCOHOL DEHYDROGENASE"/>
    <property type="match status" value="1"/>
</dbReference>
<gene>
    <name evidence="19" type="ORF">CXQ85_002128</name>
</gene>
<dbReference type="Pfam" id="PF08240">
    <property type="entry name" value="ADH_N"/>
    <property type="match status" value="1"/>
</dbReference>
<dbReference type="GO" id="GO:0001671">
    <property type="term" value="F:ATPase activator activity"/>
    <property type="evidence" value="ECO:0007669"/>
    <property type="project" value="InterPro"/>
</dbReference>
<dbReference type="InterPro" id="IPR014183">
    <property type="entry name" value="ADH_3"/>
</dbReference>
<dbReference type="Pfam" id="PF08327">
    <property type="entry name" value="AHSA1"/>
    <property type="match status" value="1"/>
</dbReference>
<keyword evidence="20" id="KW-1185">Reference proteome</keyword>
<dbReference type="GO" id="GO:0008270">
    <property type="term" value="F:zinc ion binding"/>
    <property type="evidence" value="ECO:0007669"/>
    <property type="project" value="InterPro"/>
</dbReference>
<sequence length="709" mass="77184">MVVNNPNNWHWVDKNCIDWSKQYFNEHLVGTKASSDDGTYVTVDSVSSLEGDVEVCQRKGKVISLFDLRIIMNIVGVSVVDPEKTFKGSITVPELAYDTEEDEIQFDVSIYNEDADSEKMRLLAKKELLPQLRQKLSKFGPDLISTNSKDIQLESDKVTSSYTRENQSQGSSKSAEKAAPAKSASSTPSSSTPKPIADGVPRYNTSTLHLEPTFNTTAEQLYITLLDRERIGAWTRSAPILDAFPPKEGSEFKLFGGSISGKFTKLVPNEHITQLWRLEEWKSGHYAQLDISLKQGAGETTMVVKWTGIPVGEEDRVRGNFEEYYIRSIKITFGFGAPITCQAAVAWEAGKPLSIEEITVDPPKAHEVRFKVYNTGVCHTDAYTLSGVDPEGAFPVILGHEGAGVVESVGEGVENVKVGDHVVALYTAECRKCKFCKSGKTNLCGSVRETQGKGVMPDGTSRFHCKGKDLLHFMGCSTFAQYTVVADVSIVAVNKTAGFDKTCLLGCGITTGYGAATITADVQEGDNVAVFGGGCVGLSVVQGAKERKANKIIVVDINDKKAEWAEKFGATDFVNSAKLPEGTTIVQKLIEMTDGGCDYTFDCTGNVNVMRDALEACHKGWGTSVIIGVAAAGKEIATRPFQLVTGRVWKGAAFGGVKGRTQLPGIVDDYLEGKLKVDDFITHRHKLDKINTAFDDMHKGDCIRAVIEL</sequence>
<dbReference type="Gene3D" id="3.30.530.20">
    <property type="match status" value="1"/>
</dbReference>
<dbReference type="InterPro" id="IPR023393">
    <property type="entry name" value="START-like_dom_sf"/>
</dbReference>
<evidence type="ECO:0000256" key="2">
    <source>
        <dbReference type="ARBA" id="ARBA00006817"/>
    </source>
</evidence>
<keyword evidence="9" id="KW-0520">NAD</keyword>
<accession>A0A2V1ATT3</accession>
<dbReference type="SUPFAM" id="SSF51735">
    <property type="entry name" value="NAD(P)-binding Rossmann-fold domains"/>
    <property type="match status" value="1"/>
</dbReference>
<dbReference type="InterPro" id="IPR036291">
    <property type="entry name" value="NAD(P)-bd_dom_sf"/>
</dbReference>
<dbReference type="Pfam" id="PF00107">
    <property type="entry name" value="ADH_zinc_N"/>
    <property type="match status" value="1"/>
</dbReference>
<comment type="catalytic activity">
    <reaction evidence="14">
        <text>a primary alcohol + NAD(+) = an aldehyde + NADH + H(+)</text>
        <dbReference type="Rhea" id="RHEA:10736"/>
        <dbReference type="ChEBI" id="CHEBI:15378"/>
        <dbReference type="ChEBI" id="CHEBI:15734"/>
        <dbReference type="ChEBI" id="CHEBI:17478"/>
        <dbReference type="ChEBI" id="CHEBI:57540"/>
        <dbReference type="ChEBI" id="CHEBI:57945"/>
        <dbReference type="EC" id="1.1.1.1"/>
    </reaction>
</comment>
<dbReference type="CDD" id="cd08892">
    <property type="entry name" value="SRPBCC_Aha1"/>
    <property type="match status" value="1"/>
</dbReference>
<comment type="catalytic activity">
    <reaction evidence="13">
        <text>a secondary alcohol + NAD(+) = a ketone + NADH + H(+)</text>
        <dbReference type="Rhea" id="RHEA:10740"/>
        <dbReference type="ChEBI" id="CHEBI:15378"/>
        <dbReference type="ChEBI" id="CHEBI:17087"/>
        <dbReference type="ChEBI" id="CHEBI:35681"/>
        <dbReference type="ChEBI" id="CHEBI:57540"/>
        <dbReference type="ChEBI" id="CHEBI:57945"/>
        <dbReference type="EC" id="1.1.1.1"/>
    </reaction>
</comment>
<comment type="catalytic activity">
    <reaction evidence="10">
        <text>S-(hydroxymethyl)glutathione + NADP(+) = S-formylglutathione + NADPH + H(+)</text>
        <dbReference type="Rhea" id="RHEA:19981"/>
        <dbReference type="ChEBI" id="CHEBI:15378"/>
        <dbReference type="ChEBI" id="CHEBI:57688"/>
        <dbReference type="ChEBI" id="CHEBI:57783"/>
        <dbReference type="ChEBI" id="CHEBI:58349"/>
        <dbReference type="ChEBI" id="CHEBI:58758"/>
        <dbReference type="EC" id="1.1.1.284"/>
    </reaction>
</comment>
<evidence type="ECO:0000256" key="10">
    <source>
        <dbReference type="ARBA" id="ARBA00047793"/>
    </source>
</evidence>
<dbReference type="GO" id="GO:0051087">
    <property type="term" value="F:protein-folding chaperone binding"/>
    <property type="evidence" value="ECO:0007669"/>
    <property type="project" value="InterPro"/>
</dbReference>
<dbReference type="Gene3D" id="3.90.180.10">
    <property type="entry name" value="Medium-chain alcohol dehydrogenases, catalytic domain"/>
    <property type="match status" value="1"/>
</dbReference>
<dbReference type="SUPFAM" id="SSF55961">
    <property type="entry name" value="Bet v1-like"/>
    <property type="match status" value="1"/>
</dbReference>
<dbReference type="FunFam" id="3.40.50.720:FF:000003">
    <property type="entry name" value="S-(hydroxymethyl)glutathione dehydrogenase"/>
    <property type="match status" value="1"/>
</dbReference>
<dbReference type="InterPro" id="IPR036338">
    <property type="entry name" value="Aha1"/>
</dbReference>
<evidence type="ECO:0000256" key="15">
    <source>
        <dbReference type="ARBA" id="ARBA00054286"/>
    </source>
</evidence>
<dbReference type="InterPro" id="IPR002328">
    <property type="entry name" value="ADH_Zn_CS"/>
</dbReference>
<evidence type="ECO:0000256" key="9">
    <source>
        <dbReference type="ARBA" id="ARBA00023027"/>
    </source>
</evidence>
<keyword evidence="6" id="KW-0479">Metal-binding</keyword>
<dbReference type="SUPFAM" id="SSF50129">
    <property type="entry name" value="GroES-like"/>
    <property type="match status" value="2"/>
</dbReference>
<dbReference type="EMBL" id="PKFO01000003">
    <property type="protein sequence ID" value="PVH20341.1"/>
    <property type="molecule type" value="Genomic_DNA"/>
</dbReference>
<evidence type="ECO:0000256" key="13">
    <source>
        <dbReference type="ARBA" id="ARBA00049164"/>
    </source>
</evidence>
<dbReference type="Gene3D" id="3.40.50.720">
    <property type="entry name" value="NAD(P)-binding Rossmann-like Domain"/>
    <property type="match status" value="1"/>
</dbReference>
<name>A0A2V1ATT3_9ASCO</name>
<dbReference type="FunFam" id="3.90.180.10:FF:000001">
    <property type="entry name" value="S-(hydroxymethyl)glutathione dehydrogenase"/>
    <property type="match status" value="1"/>
</dbReference>
<evidence type="ECO:0000256" key="5">
    <source>
        <dbReference type="ARBA" id="ARBA00013190"/>
    </source>
</evidence>
<evidence type="ECO:0000256" key="7">
    <source>
        <dbReference type="ARBA" id="ARBA00022833"/>
    </source>
</evidence>
<reference evidence="19 20" key="1">
    <citation type="submission" date="2017-12" db="EMBL/GenBank/DDBJ databases">
        <title>Genome Sequence of a Multidrug-Resistant Candida haemulonii Isolate from a Patient with Chronic Leg Ulcers in Israel.</title>
        <authorList>
            <person name="Chow N.A."/>
            <person name="Gade L."/>
            <person name="Batra D."/>
            <person name="Rowe L.A."/>
            <person name="Ben-Ami R."/>
            <person name="Loparev V.N."/>
            <person name="Litvintseva A.P."/>
        </authorList>
    </citation>
    <scope>NUCLEOTIDE SEQUENCE [LARGE SCALE GENOMIC DNA]</scope>
    <source>
        <strain evidence="19 20">B11899</strain>
    </source>
</reference>
<dbReference type="STRING" id="45357.A0A2V1ATT3"/>
<proteinExistence type="inferred from homology"/>
<comment type="similarity">
    <text evidence="3">Belongs to the zinc-containing alcohol dehydrogenase family. Class-III subfamily.</text>
</comment>
<evidence type="ECO:0000256" key="1">
    <source>
        <dbReference type="ARBA" id="ARBA00001947"/>
    </source>
</evidence>
<evidence type="ECO:0000256" key="4">
    <source>
        <dbReference type="ARBA" id="ARBA00012309"/>
    </source>
</evidence>
<keyword evidence="8" id="KW-0560">Oxidoreductase</keyword>
<dbReference type="Pfam" id="PF09229">
    <property type="entry name" value="Aha1_N"/>
    <property type="match status" value="1"/>
</dbReference>
<comment type="catalytic activity">
    <reaction evidence="11">
        <text>S-nitrosoglutathione + NADH + H(+) = S-(hydroxysulfenamide)glutathione + NAD(+)</text>
        <dbReference type="Rhea" id="RHEA:78371"/>
        <dbReference type="ChEBI" id="CHEBI:15378"/>
        <dbReference type="ChEBI" id="CHEBI:57540"/>
        <dbReference type="ChEBI" id="CHEBI:57945"/>
        <dbReference type="ChEBI" id="CHEBI:145544"/>
        <dbReference type="ChEBI" id="CHEBI:229723"/>
    </reaction>
</comment>
<dbReference type="EC" id="1.1.1.284" evidence="4"/>
<evidence type="ECO:0000256" key="11">
    <source>
        <dbReference type="ARBA" id="ARBA00047901"/>
    </source>
</evidence>
<dbReference type="GO" id="GO:0005829">
    <property type="term" value="C:cytosol"/>
    <property type="evidence" value="ECO:0007669"/>
    <property type="project" value="TreeGrafter"/>
</dbReference>
<evidence type="ECO:0000256" key="14">
    <source>
        <dbReference type="ARBA" id="ARBA00049243"/>
    </source>
</evidence>
<evidence type="ECO:0000313" key="19">
    <source>
        <dbReference type="EMBL" id="PVH20341.1"/>
    </source>
</evidence>
<dbReference type="VEuPathDB" id="FungiDB:CXQ85_002128"/>
<evidence type="ECO:0000259" key="18">
    <source>
        <dbReference type="SMART" id="SM01000"/>
    </source>
</evidence>
<keyword evidence="7" id="KW-0862">Zinc</keyword>
<feature type="compositionally biased region" description="Low complexity" evidence="17">
    <location>
        <begin position="171"/>
        <end position="195"/>
    </location>
</feature>
<dbReference type="Gene3D" id="3.15.10.20">
    <property type="entry name" value="Activator of Hsp90 ATPase Aha1, N-terminal domain"/>
    <property type="match status" value="1"/>
</dbReference>
<feature type="region of interest" description="Disordered" evidence="17">
    <location>
        <begin position="155"/>
        <end position="203"/>
    </location>
</feature>
<evidence type="ECO:0000256" key="16">
    <source>
        <dbReference type="ARBA" id="ARBA00079685"/>
    </source>
</evidence>
<protein>
    <recommendedName>
        <fullName evidence="16">Alcohol dehydrogenase</fullName>
        <ecNumber evidence="5">1.1.1.1</ecNumber>
        <ecNumber evidence="4">1.1.1.284</ecNumber>
    </recommendedName>
</protein>
<dbReference type="InterPro" id="IPR013538">
    <property type="entry name" value="ASHA1/2-like_C"/>
</dbReference>
<dbReference type="RefSeq" id="XP_025341281.1">
    <property type="nucleotide sequence ID" value="XM_025485816.1"/>
</dbReference>
<dbReference type="GO" id="GO:0004022">
    <property type="term" value="F:alcohol dehydrogenase (NAD+) activity"/>
    <property type="evidence" value="ECO:0007669"/>
    <property type="project" value="UniProtKB-EC"/>
</dbReference>
<evidence type="ECO:0000256" key="12">
    <source>
        <dbReference type="ARBA" id="ARBA00048110"/>
    </source>
</evidence>
<dbReference type="PANTHER" id="PTHR43880:SF12">
    <property type="entry name" value="ALCOHOL DEHYDROGENASE CLASS-3"/>
    <property type="match status" value="1"/>
</dbReference>
<dbReference type="GO" id="GO:0046294">
    <property type="term" value="P:formaldehyde catabolic process"/>
    <property type="evidence" value="ECO:0007669"/>
    <property type="project" value="InterPro"/>
</dbReference>
<dbReference type="AlphaFoldDB" id="A0A2V1ATT3"/>
<evidence type="ECO:0000313" key="20">
    <source>
        <dbReference type="Proteomes" id="UP000244309"/>
    </source>
</evidence>
<comment type="function">
    <text evidence="15">Oxidizes long-chain alcohols and, in the presence of glutathione, is able to oxidize formaldehyde. Also acts as a S-nitroso-glutathione reductase by catalyzing the NADH-dependent reduction of S-nitrosoglutathione, thereby regulating protein S-nitrosylation.</text>
</comment>
<dbReference type="GO" id="GO:0051903">
    <property type="term" value="F:S-(hydroxymethyl)glutathione dehydrogenase [NAD(P)+] activity"/>
    <property type="evidence" value="ECO:0007669"/>
    <property type="project" value="UniProtKB-EC"/>
</dbReference>
<dbReference type="PROSITE" id="PS00059">
    <property type="entry name" value="ADH_ZINC"/>
    <property type="match status" value="1"/>
</dbReference>
<dbReference type="SMART" id="SM01000">
    <property type="entry name" value="Aha1_N"/>
    <property type="match status" value="1"/>
</dbReference>
<dbReference type="OrthoDB" id="417550at2759"/>
<dbReference type="CDD" id="cd08300">
    <property type="entry name" value="alcohol_DH_class_III"/>
    <property type="match status" value="1"/>
</dbReference>
<dbReference type="SUPFAM" id="SSF103111">
    <property type="entry name" value="Activator of Hsp90 ATPase, Aha1"/>
    <property type="match status" value="1"/>
</dbReference>
<evidence type="ECO:0000256" key="17">
    <source>
        <dbReference type="SAM" id="MobiDB-lite"/>
    </source>
</evidence>
<evidence type="ECO:0000256" key="8">
    <source>
        <dbReference type="ARBA" id="ARBA00023002"/>
    </source>
</evidence>
<dbReference type="InterPro" id="IPR011032">
    <property type="entry name" value="GroES-like_sf"/>
</dbReference>
<comment type="similarity">
    <text evidence="2">Belongs to the AHA1 family.</text>
</comment>
<dbReference type="Proteomes" id="UP000244309">
    <property type="component" value="Unassembled WGS sequence"/>
</dbReference>
<organism evidence="19 20">
    <name type="scientific">Candidozyma haemuli</name>
    <dbReference type="NCBI Taxonomy" id="45357"/>
    <lineage>
        <taxon>Eukaryota</taxon>
        <taxon>Fungi</taxon>
        <taxon>Dikarya</taxon>
        <taxon>Ascomycota</taxon>
        <taxon>Saccharomycotina</taxon>
        <taxon>Pichiomycetes</taxon>
        <taxon>Metschnikowiaceae</taxon>
        <taxon>Candidozyma</taxon>
    </lineage>
</organism>
<feature type="compositionally biased region" description="Polar residues" evidence="17">
    <location>
        <begin position="158"/>
        <end position="170"/>
    </location>
</feature>
<comment type="catalytic activity">
    <reaction evidence="12">
        <text>S-(hydroxymethyl)glutathione + NAD(+) = S-formylglutathione + NADH + H(+)</text>
        <dbReference type="Rhea" id="RHEA:19985"/>
        <dbReference type="ChEBI" id="CHEBI:15378"/>
        <dbReference type="ChEBI" id="CHEBI:57540"/>
        <dbReference type="ChEBI" id="CHEBI:57688"/>
        <dbReference type="ChEBI" id="CHEBI:57945"/>
        <dbReference type="ChEBI" id="CHEBI:58758"/>
        <dbReference type="EC" id="1.1.1.284"/>
    </reaction>
</comment>
<dbReference type="NCBIfam" id="TIGR02818">
    <property type="entry name" value="adh_III_F_hyde"/>
    <property type="match status" value="1"/>
</dbReference>
<dbReference type="InterPro" id="IPR015310">
    <property type="entry name" value="AHSA1-like_N"/>
</dbReference>
<comment type="cofactor">
    <cofactor evidence="1">
        <name>Zn(2+)</name>
        <dbReference type="ChEBI" id="CHEBI:29105"/>
    </cofactor>
</comment>
<feature type="domain" description="Activator of Hsp90 ATPase AHSA1-like N-terminal" evidence="18">
    <location>
        <begin position="13"/>
        <end position="149"/>
    </location>
</feature>
<evidence type="ECO:0000256" key="3">
    <source>
        <dbReference type="ARBA" id="ARBA00010902"/>
    </source>
</evidence>
<dbReference type="GeneID" id="37007459"/>
<dbReference type="InterPro" id="IPR013154">
    <property type="entry name" value="ADH-like_N"/>
</dbReference>
<dbReference type="EC" id="1.1.1.1" evidence="5"/>
<dbReference type="InterPro" id="IPR013149">
    <property type="entry name" value="ADH-like_C"/>
</dbReference>